<name>A0A2I2M6I6_9FLAO</name>
<feature type="transmembrane region" description="Helical" evidence="1">
    <location>
        <begin position="159"/>
        <end position="182"/>
    </location>
</feature>
<evidence type="ECO:0000256" key="1">
    <source>
        <dbReference type="SAM" id="Phobius"/>
    </source>
</evidence>
<reference evidence="2 3" key="1">
    <citation type="submission" date="2017-11" db="EMBL/GenBank/DDBJ databases">
        <authorList>
            <person name="Duchaud E."/>
        </authorList>
    </citation>
    <scope>NUCLEOTIDE SEQUENCE [LARGE SCALE GENOMIC DNA]</scope>
    <source>
        <strain evidence="2 3">TNO010</strain>
    </source>
</reference>
<keyword evidence="1" id="KW-1133">Transmembrane helix</keyword>
<dbReference type="EMBL" id="OENE01000007">
    <property type="protein sequence ID" value="SOU88159.1"/>
    <property type="molecule type" value="Genomic_DNA"/>
</dbReference>
<protein>
    <submittedName>
        <fullName evidence="2">Uncharacterized protein</fullName>
    </submittedName>
</protein>
<feature type="transmembrane region" description="Helical" evidence="1">
    <location>
        <begin position="117"/>
        <end position="138"/>
    </location>
</feature>
<dbReference type="AlphaFoldDB" id="A0A2I2M6I6"/>
<evidence type="ECO:0000313" key="3">
    <source>
        <dbReference type="Proteomes" id="UP000490060"/>
    </source>
</evidence>
<keyword evidence="1" id="KW-0812">Transmembrane</keyword>
<dbReference type="Proteomes" id="UP000490060">
    <property type="component" value="Unassembled WGS sequence"/>
</dbReference>
<keyword evidence="1" id="KW-0472">Membrane</keyword>
<sequence>MQLTNQNIAQLYKFTQQHFVEFYDVQTELVDHLANDIEQIYIEKPTVTFEEARDISFKKFGIFGFMDILEEKQKQVAKKYRIILWNLLKQWFTLPKIIITFSIFLGFYNMYKTPVFGAYSYISFYVVFFVFLLIKCRLLFSQQKQKIAKTNKKWLLENFIYKLAASNFIVLFSNISNIISMGEKLDNSYWVIGLSIFSTLLVLSGYITLILIPNTSEEIMKNHYPEYQLV</sequence>
<organism evidence="2 3">
    <name type="scientific">Tenacibaculum finnmarkense genomovar ulcerans</name>
    <dbReference type="NCBI Taxonomy" id="2781388"/>
    <lineage>
        <taxon>Bacteria</taxon>
        <taxon>Pseudomonadati</taxon>
        <taxon>Bacteroidota</taxon>
        <taxon>Flavobacteriia</taxon>
        <taxon>Flavobacteriales</taxon>
        <taxon>Flavobacteriaceae</taxon>
        <taxon>Tenacibaculum</taxon>
        <taxon>Tenacibaculum finnmarkense</taxon>
    </lineage>
</organism>
<evidence type="ECO:0000313" key="2">
    <source>
        <dbReference type="EMBL" id="SOU88159.1"/>
    </source>
</evidence>
<gene>
    <name evidence="2" type="ORF">TNO010_150109</name>
</gene>
<dbReference type="RefSeq" id="WP_172504997.1">
    <property type="nucleotide sequence ID" value="NZ_OENE01000007.1"/>
</dbReference>
<feature type="transmembrane region" description="Helical" evidence="1">
    <location>
        <begin position="91"/>
        <end position="111"/>
    </location>
</feature>
<accession>A0A2I2M6I6</accession>
<feature type="transmembrane region" description="Helical" evidence="1">
    <location>
        <begin position="188"/>
        <end position="212"/>
    </location>
</feature>
<proteinExistence type="predicted"/>